<protein>
    <recommendedName>
        <fullName evidence="5">Secreted protein</fullName>
    </recommendedName>
</protein>
<keyword evidence="2" id="KW-0732">Signal</keyword>
<accession>A0ABN2XEY1</accession>
<dbReference type="EMBL" id="BAAANS010000037">
    <property type="protein sequence ID" value="GAA2109854.1"/>
    <property type="molecule type" value="Genomic_DNA"/>
</dbReference>
<organism evidence="3 4">
    <name type="scientific">Kitasatospora saccharophila</name>
    <dbReference type="NCBI Taxonomy" id="407973"/>
    <lineage>
        <taxon>Bacteria</taxon>
        <taxon>Bacillati</taxon>
        <taxon>Actinomycetota</taxon>
        <taxon>Actinomycetes</taxon>
        <taxon>Kitasatosporales</taxon>
        <taxon>Streptomycetaceae</taxon>
        <taxon>Kitasatospora</taxon>
    </lineage>
</organism>
<dbReference type="Proteomes" id="UP001500897">
    <property type="component" value="Unassembled WGS sequence"/>
</dbReference>
<feature type="chain" id="PRO_5045197828" description="Secreted protein" evidence="2">
    <location>
        <begin position="20"/>
        <end position="123"/>
    </location>
</feature>
<feature type="signal peptide" evidence="2">
    <location>
        <begin position="1"/>
        <end position="19"/>
    </location>
</feature>
<feature type="compositionally biased region" description="Low complexity" evidence="1">
    <location>
        <begin position="87"/>
        <end position="102"/>
    </location>
</feature>
<name>A0ABN2XEY1_9ACTN</name>
<evidence type="ECO:0008006" key="5">
    <source>
        <dbReference type="Google" id="ProtNLM"/>
    </source>
</evidence>
<feature type="compositionally biased region" description="Low complexity" evidence="1">
    <location>
        <begin position="70"/>
        <end position="80"/>
    </location>
</feature>
<evidence type="ECO:0000313" key="3">
    <source>
        <dbReference type="EMBL" id="GAA2109854.1"/>
    </source>
</evidence>
<proteinExistence type="predicted"/>
<keyword evidence="4" id="KW-1185">Reference proteome</keyword>
<evidence type="ECO:0000256" key="1">
    <source>
        <dbReference type="SAM" id="MobiDB-lite"/>
    </source>
</evidence>
<sequence>MAALTASAAARTSVMVSCAASDMVQTLSPPGDDTHSGCHLQPLKPGKFTPDVRSGCFCAHRRGAFPDPVPTGLRSGSRPSGSGGTGSASARAPARAAAAGRRTGVGGAHRRGPARVSLPVAEN</sequence>
<evidence type="ECO:0000313" key="4">
    <source>
        <dbReference type="Proteomes" id="UP001500897"/>
    </source>
</evidence>
<feature type="region of interest" description="Disordered" evidence="1">
    <location>
        <begin position="64"/>
        <end position="123"/>
    </location>
</feature>
<evidence type="ECO:0000256" key="2">
    <source>
        <dbReference type="SAM" id="SignalP"/>
    </source>
</evidence>
<comment type="caution">
    <text evidence="3">The sequence shown here is derived from an EMBL/GenBank/DDBJ whole genome shotgun (WGS) entry which is preliminary data.</text>
</comment>
<gene>
    <name evidence="3" type="ORF">GCM10009759_50880</name>
</gene>
<reference evidence="3 4" key="1">
    <citation type="journal article" date="2019" name="Int. J. Syst. Evol. Microbiol.">
        <title>The Global Catalogue of Microorganisms (GCM) 10K type strain sequencing project: providing services to taxonomists for standard genome sequencing and annotation.</title>
        <authorList>
            <consortium name="The Broad Institute Genomics Platform"/>
            <consortium name="The Broad Institute Genome Sequencing Center for Infectious Disease"/>
            <person name="Wu L."/>
            <person name="Ma J."/>
        </authorList>
    </citation>
    <scope>NUCLEOTIDE SEQUENCE [LARGE SCALE GENOMIC DNA]</scope>
    <source>
        <strain evidence="3 4">JCM 14559</strain>
    </source>
</reference>